<dbReference type="InterPro" id="IPR008042">
    <property type="entry name" value="Retrotrans_Pao"/>
</dbReference>
<dbReference type="PROSITE" id="PS50994">
    <property type="entry name" value="INTEGRASE"/>
    <property type="match status" value="1"/>
</dbReference>
<dbReference type="SMART" id="SM00343">
    <property type="entry name" value="ZnF_C2HC"/>
    <property type="match status" value="2"/>
</dbReference>
<evidence type="ECO:0000313" key="2">
    <source>
        <dbReference type="Proteomes" id="UP001652740"/>
    </source>
</evidence>
<gene>
    <name evidence="3" type="primary">LOC113522135</name>
</gene>
<sequence length="1694" mass="192555">MISHSKHSSSSTLARKKQLEWEAARAKAEIEKQLIEKKLAADIAALEVESFRSTRSQHSLVNSNTKIEQWLDRSNLDAPERPHCGGSLTEAPAVAASTDIQQLTCALRDAITTGVHTSNRQLLSRLSTSKDLPQYYGDPLEWLQFHKSYQESTELCNYTNTENLWRLRKCLRGEAKDAVSSMLIGNTSPDVIIETLALQFGRPEVIITKIVNQLKKIAPLPPAYHNEIVTFSTKVRNYVAAVQAIQQSDYLRSPELMTTVISKCPSVLITKWVDYSFSHSYENRTKLELFAEFLHIEATKTATAGVSNIYSHSENKRRHETEYKKPNKYYNVHTTVEHVMNTSTPVNVCKFCNKSEHRLDECTRYKRAMRRDRWNFVKVNKLCYKCLAAGHHSEACRADNCDIDGCRQSHHKLLHYVKSPPANETKEEDKPVETVAHTYALLKPKVLLKVVPITVHGPKQSVQTYALLDDAATISLIAADIADSAGLQGQTTTMRVDSAWDAGHLTCSVENVKCSVSNSDGVRFDLNVCKMRELNLPVYSVSGLNVQKYKHVSENNFIPKYSSDVKPKLLIGQDNYHLIAPLECYGSKNEPYVTKTQLGWCVHGSVYSKNDVNNFSVCSLLYNNIKCDPSSVSGCEGMYEGASPSVGVRDSLAPECGPVRASLSPSVAAITAQGQRERVNHLLVNDYAQELVPGNQSAQRVWYLPHFGVDNPNKNKLRLVFDAAATCKGYSLNDYLLQGPDLLQSLLGIMMRFRENPIAYIKNKNAIRFESTMPEAVKTILQSHYMDDCIESFENIAIAIKVINEVIYIHKNGGFHIHNWISNCEEVMQNIPEYALGDKAVRFKIENQPERTLGLMWHPSSDTLAFDVSLKRISEDILNLVRRPTKREVLSIIMSIFDIHGMLAPFTIKAKILMQLIWKSNIKWDENITDDLYNLFCNWLTQLQTIESIRVPRWYFRTSTDGSNSCDSGRNSATSSHVTAVPADRLPTRALCESNPFQLELHIFCDASPAAYAAVAYIRRVSRDGNILISFVASKSRVAPVKPISVPRLELQAALLGCRLAETIQREHRFKIDKRYFWTDASTVLHSIRNNTRNYKIFVANRLGEIDSLSKINEWHYIPTHLNIADVATKQNNYVLNNECEWFIGPRFLYSTREQWPLEPDNLNKNCNSDVENVHAVCNINERVDLPVPDPSRFSRWLRLLRSTAAVLLFTEKCKKSIIYTKIDRRLLDRAEVLLLKYSQAESFPCEIEDINQNKEINKNSRLRTLTPFIDEEGLMRVDGRIGAAKNIDIQVKNPIILDGRNHVARLIVKHYHERTAHSWNEMVVNEVRQKYWIINLRPTVRTVASRCLLCRIKKVTPKPSRLGDLPEARLAHYLRPFTHCGIDLFGPLEVTVGRQRPKRYGVIFTCLTVRAIHIEVVPSLTTDSLIMALRRAAARRGWPQCIYSDNGTNMRGADAELKKACAEIMNNDIVQSELAHRGVDWHFIPPASPHMGGAWERLIRSVKSTLRVVLKERAPREEVLVTFLAEVESMVNSRPLTHVSVDPRSQETLTPNHFLLGSSSNLPVLGDFDDSDLYLRRQWRVAQRLCDMFWQRWLKEILPVLLPRQKWYHDEDSVRVGDLVLVVDPNLPRYSWPVGIIEAVYPGKDGRVRVVDVRSNRGVMKRPVTRVAPFPRVDECRDTDTMGEDVSDAPRTS</sequence>
<dbReference type="InterPro" id="IPR012337">
    <property type="entry name" value="RNaseH-like_sf"/>
</dbReference>
<name>A0ABM3MEL1_GALME</name>
<evidence type="ECO:0000313" key="3">
    <source>
        <dbReference type="RefSeq" id="XP_052749857.1"/>
    </source>
</evidence>
<reference evidence="3" key="1">
    <citation type="submission" date="2025-08" db="UniProtKB">
        <authorList>
            <consortium name="RefSeq"/>
        </authorList>
    </citation>
    <scope>IDENTIFICATION</scope>
    <source>
        <tissue evidence="3">Whole larvae</tissue>
    </source>
</reference>
<dbReference type="InterPro" id="IPR001584">
    <property type="entry name" value="Integrase_cat-core"/>
</dbReference>
<dbReference type="Gene3D" id="3.30.420.10">
    <property type="entry name" value="Ribonuclease H-like superfamily/Ribonuclease H"/>
    <property type="match status" value="1"/>
</dbReference>
<dbReference type="Pfam" id="PF03564">
    <property type="entry name" value="DUF1759"/>
    <property type="match status" value="1"/>
</dbReference>
<dbReference type="SUPFAM" id="SSF56672">
    <property type="entry name" value="DNA/RNA polymerases"/>
    <property type="match status" value="1"/>
</dbReference>
<accession>A0ABM3MEL1</accession>
<dbReference type="RefSeq" id="XP_052749857.1">
    <property type="nucleotide sequence ID" value="XM_052893897.1"/>
</dbReference>
<dbReference type="InterPro" id="IPR040676">
    <property type="entry name" value="DUF5641"/>
</dbReference>
<dbReference type="SUPFAM" id="SSF53098">
    <property type="entry name" value="Ribonuclease H-like"/>
    <property type="match status" value="1"/>
</dbReference>
<proteinExistence type="predicted"/>
<keyword evidence="2" id="KW-1185">Reference proteome</keyword>
<dbReference type="Proteomes" id="UP001652740">
    <property type="component" value="Unplaced"/>
</dbReference>
<dbReference type="PANTHER" id="PTHR47331">
    <property type="entry name" value="PHD-TYPE DOMAIN-CONTAINING PROTEIN"/>
    <property type="match status" value="1"/>
</dbReference>
<dbReference type="GeneID" id="113522135"/>
<organism evidence="2 3">
    <name type="scientific">Galleria mellonella</name>
    <name type="common">Greater wax moth</name>
    <dbReference type="NCBI Taxonomy" id="7137"/>
    <lineage>
        <taxon>Eukaryota</taxon>
        <taxon>Metazoa</taxon>
        <taxon>Ecdysozoa</taxon>
        <taxon>Arthropoda</taxon>
        <taxon>Hexapoda</taxon>
        <taxon>Insecta</taxon>
        <taxon>Pterygota</taxon>
        <taxon>Neoptera</taxon>
        <taxon>Endopterygota</taxon>
        <taxon>Lepidoptera</taxon>
        <taxon>Glossata</taxon>
        <taxon>Ditrysia</taxon>
        <taxon>Pyraloidea</taxon>
        <taxon>Pyralidae</taxon>
        <taxon>Galleriinae</taxon>
        <taxon>Galleria</taxon>
    </lineage>
</organism>
<dbReference type="InterPro" id="IPR043502">
    <property type="entry name" value="DNA/RNA_pol_sf"/>
</dbReference>
<dbReference type="InterPro" id="IPR001878">
    <property type="entry name" value="Znf_CCHC"/>
</dbReference>
<feature type="domain" description="Integrase catalytic" evidence="1">
    <location>
        <begin position="1373"/>
        <end position="1560"/>
    </location>
</feature>
<dbReference type="InterPro" id="IPR036397">
    <property type="entry name" value="RNaseH_sf"/>
</dbReference>
<dbReference type="Pfam" id="PF05380">
    <property type="entry name" value="Peptidase_A17"/>
    <property type="match status" value="2"/>
</dbReference>
<evidence type="ECO:0000259" key="1">
    <source>
        <dbReference type="PROSITE" id="PS50994"/>
    </source>
</evidence>
<dbReference type="Pfam" id="PF18701">
    <property type="entry name" value="DUF5641"/>
    <property type="match status" value="1"/>
</dbReference>
<dbReference type="PANTHER" id="PTHR47331:SF1">
    <property type="entry name" value="GAG-LIKE PROTEIN"/>
    <property type="match status" value="1"/>
</dbReference>
<dbReference type="InterPro" id="IPR005312">
    <property type="entry name" value="DUF1759"/>
</dbReference>
<protein>
    <submittedName>
        <fullName evidence="3">Uncharacterized protein LOC113522135</fullName>
    </submittedName>
</protein>